<feature type="transmembrane region" description="Helical" evidence="1">
    <location>
        <begin position="38"/>
        <end position="57"/>
    </location>
</feature>
<accession>A0AAE4C5I0</accession>
<reference evidence="3" key="1">
    <citation type="submission" date="2023-07" db="EMBL/GenBank/DDBJ databases">
        <title>Sequencing the genomes of 1000 actinobacteria strains.</title>
        <authorList>
            <person name="Klenk H.-P."/>
        </authorList>
    </citation>
    <scope>NUCLEOTIDE SEQUENCE</scope>
    <source>
        <strain evidence="3">DSM 13988</strain>
    </source>
</reference>
<evidence type="ECO:0000313" key="3">
    <source>
        <dbReference type="EMBL" id="MDR6892356.1"/>
    </source>
</evidence>
<evidence type="ECO:0000259" key="2">
    <source>
        <dbReference type="Pfam" id="PF07811"/>
    </source>
</evidence>
<evidence type="ECO:0000313" key="4">
    <source>
        <dbReference type="Proteomes" id="UP001247307"/>
    </source>
</evidence>
<keyword evidence="1" id="KW-0472">Membrane</keyword>
<protein>
    <submittedName>
        <fullName evidence="3">Flp pilus assembly protein TadG</fullName>
    </submittedName>
</protein>
<dbReference type="RefSeq" id="WP_309851237.1">
    <property type="nucleotide sequence ID" value="NZ_BAAAIU010000003.1"/>
</dbReference>
<dbReference type="InterPro" id="IPR012495">
    <property type="entry name" value="TadE-like_dom"/>
</dbReference>
<dbReference type="NCBIfam" id="NF041390">
    <property type="entry name" value="TadE_Rv3655c"/>
    <property type="match status" value="1"/>
</dbReference>
<dbReference type="InterPro" id="IPR049790">
    <property type="entry name" value="Rv3655c/TadE"/>
</dbReference>
<feature type="domain" description="TadE-like" evidence="2">
    <location>
        <begin position="32"/>
        <end position="74"/>
    </location>
</feature>
<dbReference type="AlphaFoldDB" id="A0AAE4C5I0"/>
<name>A0AAE4C5I0_9MICC</name>
<organism evidence="3 4">
    <name type="scientific">Falsarthrobacter nasiphocae</name>
    <dbReference type="NCBI Taxonomy" id="189863"/>
    <lineage>
        <taxon>Bacteria</taxon>
        <taxon>Bacillati</taxon>
        <taxon>Actinomycetota</taxon>
        <taxon>Actinomycetes</taxon>
        <taxon>Micrococcales</taxon>
        <taxon>Micrococcaceae</taxon>
        <taxon>Falsarthrobacter</taxon>
    </lineage>
</organism>
<gene>
    <name evidence="3" type="ORF">J2S35_001296</name>
</gene>
<sequence>MSWPIIVGARARHRSVLPHARGTDPAAADDDGSVTAEFALGMPSVIAVAAIVVAVWVGGSHRLALEDAARAGAREAARGAAPADVEAAASRSAPGAEVTVAREGDLVTVRARSHPAAVMGWDLPILTGEATARVEEGGDDDDVNGEAGQ</sequence>
<comment type="caution">
    <text evidence="3">The sequence shown here is derived from an EMBL/GenBank/DDBJ whole genome shotgun (WGS) entry which is preliminary data.</text>
</comment>
<keyword evidence="1" id="KW-1133">Transmembrane helix</keyword>
<dbReference type="EMBL" id="JAVDUI010000001">
    <property type="protein sequence ID" value="MDR6892356.1"/>
    <property type="molecule type" value="Genomic_DNA"/>
</dbReference>
<keyword evidence="1" id="KW-0812">Transmembrane</keyword>
<dbReference type="Pfam" id="PF07811">
    <property type="entry name" value="TadE"/>
    <property type="match status" value="1"/>
</dbReference>
<keyword evidence="4" id="KW-1185">Reference proteome</keyword>
<dbReference type="Proteomes" id="UP001247307">
    <property type="component" value="Unassembled WGS sequence"/>
</dbReference>
<evidence type="ECO:0000256" key="1">
    <source>
        <dbReference type="SAM" id="Phobius"/>
    </source>
</evidence>
<proteinExistence type="predicted"/>